<reference evidence="2 3" key="1">
    <citation type="submission" date="2016-10" db="EMBL/GenBank/DDBJ databases">
        <title>Genome sequence of Streptomyces sp. MUSC 93.</title>
        <authorList>
            <person name="Lee L.-H."/>
            <person name="Ser H.-L."/>
            <person name="Law J.W.-F."/>
        </authorList>
    </citation>
    <scope>NUCLEOTIDE SEQUENCE [LARGE SCALE GENOMIC DNA]</scope>
    <source>
        <strain evidence="2 3">MUSC 93</strain>
    </source>
</reference>
<sequence>MLDNTPRNRVQGAWVAPLVGTVLTLPVGLIALAVGGLSPMACDSCNDADAKRFDMSFDTAFTVLQVGLAASLALLIVSWCLVSDERAERRWLFALLPIGTVLISLILFLSLVDWPS</sequence>
<keyword evidence="1" id="KW-1133">Transmembrane helix</keyword>
<organism evidence="2 3">
    <name type="scientific">Streptomyces colonosanans</name>
    <dbReference type="NCBI Taxonomy" id="1428652"/>
    <lineage>
        <taxon>Bacteria</taxon>
        <taxon>Bacillati</taxon>
        <taxon>Actinomycetota</taxon>
        <taxon>Actinomycetes</taxon>
        <taxon>Kitasatosporales</taxon>
        <taxon>Streptomycetaceae</taxon>
        <taxon>Streptomyces</taxon>
    </lineage>
</organism>
<keyword evidence="3" id="KW-1185">Reference proteome</keyword>
<dbReference type="Proteomes" id="UP000179935">
    <property type="component" value="Unassembled WGS sequence"/>
</dbReference>
<proteinExistence type="predicted"/>
<evidence type="ECO:0000313" key="2">
    <source>
        <dbReference type="EMBL" id="OIJ85427.1"/>
    </source>
</evidence>
<feature type="transmembrane region" description="Helical" evidence="1">
    <location>
        <begin position="60"/>
        <end position="82"/>
    </location>
</feature>
<dbReference type="OrthoDB" id="4241875at2"/>
<feature type="transmembrane region" description="Helical" evidence="1">
    <location>
        <begin position="12"/>
        <end position="34"/>
    </location>
</feature>
<dbReference type="AlphaFoldDB" id="A0A1S2NVG9"/>
<accession>A0A1S2NVG9</accession>
<keyword evidence="1" id="KW-0472">Membrane</keyword>
<evidence type="ECO:0000256" key="1">
    <source>
        <dbReference type="SAM" id="Phobius"/>
    </source>
</evidence>
<comment type="caution">
    <text evidence="2">The sequence shown here is derived from an EMBL/GenBank/DDBJ whole genome shotgun (WGS) entry which is preliminary data.</text>
</comment>
<protein>
    <submittedName>
        <fullName evidence="2">Uncharacterized protein</fullName>
    </submittedName>
</protein>
<name>A0A1S2NVG9_9ACTN</name>
<gene>
    <name evidence="2" type="ORF">BIV24_28575</name>
</gene>
<evidence type="ECO:0000313" key="3">
    <source>
        <dbReference type="Proteomes" id="UP000179935"/>
    </source>
</evidence>
<dbReference type="EMBL" id="MLYP01000092">
    <property type="protein sequence ID" value="OIJ85427.1"/>
    <property type="molecule type" value="Genomic_DNA"/>
</dbReference>
<dbReference type="RefSeq" id="WP_071369356.1">
    <property type="nucleotide sequence ID" value="NZ_MLYP01000092.1"/>
</dbReference>
<feature type="transmembrane region" description="Helical" evidence="1">
    <location>
        <begin position="91"/>
        <end position="112"/>
    </location>
</feature>
<keyword evidence="1" id="KW-0812">Transmembrane</keyword>